<dbReference type="EMBL" id="QZAB01000556">
    <property type="protein sequence ID" value="RQD80508.1"/>
    <property type="molecule type" value="Genomic_DNA"/>
</dbReference>
<comment type="similarity">
    <text evidence="2">Belongs to the UPF0104 family.</text>
</comment>
<evidence type="ECO:0000256" key="3">
    <source>
        <dbReference type="ARBA" id="ARBA00022475"/>
    </source>
</evidence>
<feature type="transmembrane region" description="Helical" evidence="7">
    <location>
        <begin position="121"/>
        <end position="140"/>
    </location>
</feature>
<feature type="transmembrane region" description="Helical" evidence="7">
    <location>
        <begin position="243"/>
        <end position="264"/>
    </location>
</feature>
<dbReference type="NCBIfam" id="TIGR00374">
    <property type="entry name" value="flippase-like domain"/>
    <property type="match status" value="1"/>
</dbReference>
<dbReference type="InterPro" id="IPR022791">
    <property type="entry name" value="L-PG_synthase/AglD"/>
</dbReference>
<evidence type="ECO:0000256" key="5">
    <source>
        <dbReference type="ARBA" id="ARBA00022989"/>
    </source>
</evidence>
<keyword evidence="3" id="KW-1003">Cell membrane</keyword>
<feature type="transmembrane region" description="Helical" evidence="7">
    <location>
        <begin position="152"/>
        <end position="173"/>
    </location>
</feature>
<evidence type="ECO:0000256" key="1">
    <source>
        <dbReference type="ARBA" id="ARBA00004651"/>
    </source>
</evidence>
<evidence type="ECO:0000313" key="9">
    <source>
        <dbReference type="Proteomes" id="UP000284763"/>
    </source>
</evidence>
<evidence type="ECO:0000256" key="7">
    <source>
        <dbReference type="SAM" id="Phobius"/>
    </source>
</evidence>
<evidence type="ECO:0000313" key="8">
    <source>
        <dbReference type="EMBL" id="RQD80508.1"/>
    </source>
</evidence>
<comment type="caution">
    <text evidence="8">The sequence shown here is derived from an EMBL/GenBank/DDBJ whole genome shotgun (WGS) entry which is preliminary data.</text>
</comment>
<evidence type="ECO:0000256" key="2">
    <source>
        <dbReference type="ARBA" id="ARBA00011061"/>
    </source>
</evidence>
<dbReference type="PANTHER" id="PTHR39087">
    <property type="entry name" value="UPF0104 MEMBRANE PROTEIN MJ1595"/>
    <property type="match status" value="1"/>
</dbReference>
<feature type="transmembrane region" description="Helical" evidence="7">
    <location>
        <begin position="276"/>
        <end position="296"/>
    </location>
</feature>
<sequence>MKKIVLYLLGISIIIVVLLTSEINETLEAVGSVNTIALLVLCILQIITLLLITSQWKLISKKLIRDLTFLSVLDVNMKGTLVETLTPALKTGGEVTKYYLMKSKWNISSFDSVTIIYIQKLISIFTFTGITLLIFLWMIFGDLRYYELVSSSFELTMFVLLALLLIFSSILLYPKKTFEIVRKIPLEMRGKQKLNSTIKEFNASVKKINLNSSDYIKLFILATIIWTLFGIKGYLLAESMNMGLGFAIVFAITILSYLVGMLPITPGGLGTFEATMVLLLGTVGISVSTGIVFAIIFRFVTYWFVFIISLIYVSISKISSRLSMLLNH</sequence>
<reference evidence="8 9" key="1">
    <citation type="submission" date="2018-08" db="EMBL/GenBank/DDBJ databases">
        <title>The metabolism and importance of syntrophic acetate oxidation coupled to methane or sulfide production in haloalkaline environments.</title>
        <authorList>
            <person name="Timmers P.H.A."/>
            <person name="Vavourakis C.D."/>
            <person name="Sorokin D.Y."/>
            <person name="Sinninghe Damste J.S."/>
            <person name="Muyzer G."/>
            <person name="Stams A.J.M."/>
            <person name="Plugge C.M."/>
        </authorList>
    </citation>
    <scope>NUCLEOTIDE SEQUENCE [LARGE SCALE GENOMIC DNA]</scope>
    <source>
        <strain evidence="8">MSAO_Arc3</strain>
    </source>
</reference>
<dbReference type="AlphaFoldDB" id="A0A3R7WAR1"/>
<dbReference type="PANTHER" id="PTHR39087:SF2">
    <property type="entry name" value="UPF0104 MEMBRANE PROTEIN MJ1595"/>
    <property type="match status" value="1"/>
</dbReference>
<comment type="subcellular location">
    <subcellularLocation>
        <location evidence="1">Cell membrane</location>
        <topology evidence="1">Multi-pass membrane protein</topology>
    </subcellularLocation>
</comment>
<keyword evidence="6 7" id="KW-0472">Membrane</keyword>
<gene>
    <name evidence="8" type="ORF">D5R95_08735</name>
</gene>
<keyword evidence="5 7" id="KW-1133">Transmembrane helix</keyword>
<feature type="transmembrane region" description="Helical" evidence="7">
    <location>
        <begin position="215"/>
        <end position="237"/>
    </location>
</feature>
<evidence type="ECO:0000256" key="6">
    <source>
        <dbReference type="ARBA" id="ARBA00023136"/>
    </source>
</evidence>
<dbReference type="Proteomes" id="UP000284763">
    <property type="component" value="Unassembled WGS sequence"/>
</dbReference>
<keyword evidence="4 7" id="KW-0812">Transmembrane</keyword>
<accession>A0A3R7WAR1</accession>
<feature type="transmembrane region" description="Helical" evidence="7">
    <location>
        <begin position="5"/>
        <end position="23"/>
    </location>
</feature>
<feature type="transmembrane region" description="Helical" evidence="7">
    <location>
        <begin position="29"/>
        <end position="52"/>
    </location>
</feature>
<dbReference type="GO" id="GO:0005886">
    <property type="term" value="C:plasma membrane"/>
    <property type="evidence" value="ECO:0007669"/>
    <property type="project" value="UniProtKB-SubCell"/>
</dbReference>
<feature type="transmembrane region" description="Helical" evidence="7">
    <location>
        <begin position="302"/>
        <end position="320"/>
    </location>
</feature>
<evidence type="ECO:0000256" key="4">
    <source>
        <dbReference type="ARBA" id="ARBA00022692"/>
    </source>
</evidence>
<proteinExistence type="inferred from homology"/>
<organism evidence="8 9">
    <name type="scientific">Methanosalsum natronophilum</name>
    <dbReference type="NCBI Taxonomy" id="768733"/>
    <lineage>
        <taxon>Archaea</taxon>
        <taxon>Methanobacteriati</taxon>
        <taxon>Methanobacteriota</taxon>
        <taxon>Stenosarchaea group</taxon>
        <taxon>Methanomicrobia</taxon>
        <taxon>Methanosarcinales</taxon>
        <taxon>Methanosarcinaceae</taxon>
        <taxon>Methanosalsum</taxon>
    </lineage>
</organism>
<name>A0A3R7WAR1_9EURY</name>
<protein>
    <submittedName>
        <fullName evidence="8">UPF0104 family protein</fullName>
    </submittedName>
</protein>
<dbReference type="Pfam" id="PF03706">
    <property type="entry name" value="LPG_synthase_TM"/>
    <property type="match status" value="1"/>
</dbReference>